<dbReference type="EMBL" id="KZ155839">
    <property type="protein sequence ID" value="OUS41948.1"/>
    <property type="molecule type" value="Genomic_DNA"/>
</dbReference>
<reference evidence="1" key="1">
    <citation type="submission" date="2017-04" db="EMBL/GenBank/DDBJ databases">
        <title>Population genomics of picophytoplankton unveils novel chromosome hypervariability.</title>
        <authorList>
            <consortium name="DOE Joint Genome Institute"/>
            <person name="Blanc-Mathieu R."/>
            <person name="Krasovec M."/>
            <person name="Hebrard M."/>
            <person name="Yau S."/>
            <person name="Desgranges E."/>
            <person name="Martin J."/>
            <person name="Schackwitz W."/>
            <person name="Kuo A."/>
            <person name="Salin G."/>
            <person name="Donnadieu C."/>
            <person name="Desdevises Y."/>
            <person name="Sanchez-Ferandin S."/>
            <person name="Moreau H."/>
            <person name="Rivals E."/>
            <person name="Grigoriev I.V."/>
            <person name="Grimsley N."/>
            <person name="Eyre-Walker A."/>
            <person name="Piganeau G."/>
        </authorList>
    </citation>
    <scope>NUCLEOTIDE SEQUENCE [LARGE SCALE GENOMIC DNA]</scope>
    <source>
        <strain evidence="1">RCC 1115</strain>
    </source>
</reference>
<dbReference type="Proteomes" id="UP000195557">
    <property type="component" value="Unassembled WGS sequence"/>
</dbReference>
<feature type="non-terminal residue" evidence="1">
    <location>
        <position position="53"/>
    </location>
</feature>
<gene>
    <name evidence="1" type="ORF">BE221DRAFT_163265</name>
</gene>
<organism evidence="1">
    <name type="scientific">Ostreococcus tauri</name>
    <name type="common">Marine green alga</name>
    <dbReference type="NCBI Taxonomy" id="70448"/>
    <lineage>
        <taxon>Eukaryota</taxon>
        <taxon>Viridiplantae</taxon>
        <taxon>Chlorophyta</taxon>
        <taxon>Mamiellophyceae</taxon>
        <taxon>Mamiellales</taxon>
        <taxon>Bathycoccaceae</taxon>
        <taxon>Ostreococcus</taxon>
    </lineage>
</organism>
<proteinExistence type="predicted"/>
<protein>
    <submittedName>
        <fullName evidence="1">Uncharacterized protein</fullName>
    </submittedName>
</protein>
<sequence>MRRFSRGSRRFVTSVSAPTSSYQLVRAGQYCLPIRLTRSDIRLVRPSTLVRIG</sequence>
<evidence type="ECO:0000313" key="1">
    <source>
        <dbReference type="EMBL" id="OUS41948.1"/>
    </source>
</evidence>
<name>A0A1Y5HXD8_OSTTA</name>
<accession>A0A1Y5HXD8</accession>
<dbReference type="AlphaFoldDB" id="A0A1Y5HXD8"/>